<dbReference type="InterPro" id="IPR016163">
    <property type="entry name" value="Ald_DH_C"/>
</dbReference>
<dbReference type="InterPro" id="IPR020593">
    <property type="entry name" value="G-glutamylP_reductase_CS"/>
</dbReference>
<dbReference type="InterPro" id="IPR016161">
    <property type="entry name" value="Ald_DH/histidinol_DH"/>
</dbReference>
<dbReference type="NCBIfam" id="NF001221">
    <property type="entry name" value="PRK00197.1"/>
    <property type="match status" value="1"/>
</dbReference>
<dbReference type="InterPro" id="IPR015590">
    <property type="entry name" value="Aldehyde_DH_dom"/>
</dbReference>
<keyword evidence="3 7" id="KW-0641">Proline biosynthesis</keyword>
<dbReference type="PANTHER" id="PTHR11063:SF8">
    <property type="entry name" value="DELTA-1-PYRROLINE-5-CARBOXYLATE SYNTHASE"/>
    <property type="match status" value="1"/>
</dbReference>
<dbReference type="PIRSF" id="PIRSF000151">
    <property type="entry name" value="GPR"/>
    <property type="match status" value="1"/>
</dbReference>
<dbReference type="PROSITE" id="PS01223">
    <property type="entry name" value="PROA"/>
    <property type="match status" value="1"/>
</dbReference>
<proteinExistence type="inferred from homology"/>
<protein>
    <recommendedName>
        <fullName evidence="7">Gamma-glutamyl phosphate reductase</fullName>
        <shortName evidence="7">GPR</shortName>
        <ecNumber evidence="7">1.2.1.41</ecNumber>
    </recommendedName>
    <alternativeName>
        <fullName evidence="7">Glutamate-5-semialdehyde dehydrogenase</fullName>
    </alternativeName>
    <alternativeName>
        <fullName evidence="7">Glutamyl-gamma-semialdehyde dehydrogenase</fullName>
        <shortName evidence="7">GSA dehydrogenase</shortName>
    </alternativeName>
</protein>
<dbReference type="Gene3D" id="3.40.309.10">
    <property type="entry name" value="Aldehyde Dehydrogenase, Chain A, domain 2"/>
    <property type="match status" value="1"/>
</dbReference>
<evidence type="ECO:0000256" key="2">
    <source>
        <dbReference type="ARBA" id="ARBA00022605"/>
    </source>
</evidence>
<evidence type="ECO:0000259" key="8">
    <source>
        <dbReference type="Pfam" id="PF00171"/>
    </source>
</evidence>
<dbReference type="EC" id="1.2.1.41" evidence="7"/>
<evidence type="ECO:0000256" key="3">
    <source>
        <dbReference type="ARBA" id="ARBA00022650"/>
    </source>
</evidence>
<dbReference type="Pfam" id="PF00171">
    <property type="entry name" value="Aldedh"/>
    <property type="match status" value="1"/>
</dbReference>
<dbReference type="InterPro" id="IPR000965">
    <property type="entry name" value="GPR_dom"/>
</dbReference>
<evidence type="ECO:0000256" key="5">
    <source>
        <dbReference type="ARBA" id="ARBA00023002"/>
    </source>
</evidence>
<comment type="catalytic activity">
    <reaction evidence="6 7">
        <text>L-glutamate 5-semialdehyde + phosphate + NADP(+) = L-glutamyl 5-phosphate + NADPH + H(+)</text>
        <dbReference type="Rhea" id="RHEA:19541"/>
        <dbReference type="ChEBI" id="CHEBI:15378"/>
        <dbReference type="ChEBI" id="CHEBI:43474"/>
        <dbReference type="ChEBI" id="CHEBI:57783"/>
        <dbReference type="ChEBI" id="CHEBI:58066"/>
        <dbReference type="ChEBI" id="CHEBI:58274"/>
        <dbReference type="ChEBI" id="CHEBI:58349"/>
        <dbReference type="EC" id="1.2.1.41"/>
    </reaction>
</comment>
<keyword evidence="7" id="KW-0963">Cytoplasm</keyword>
<evidence type="ECO:0000313" key="10">
    <source>
        <dbReference type="Proteomes" id="UP000824225"/>
    </source>
</evidence>
<organism evidence="9 10">
    <name type="scientific">Candidatus Mailhella merdigallinarum</name>
    <dbReference type="NCBI Taxonomy" id="2838658"/>
    <lineage>
        <taxon>Bacteria</taxon>
        <taxon>Pseudomonadati</taxon>
        <taxon>Thermodesulfobacteriota</taxon>
        <taxon>Desulfovibrionia</taxon>
        <taxon>Desulfovibrionales</taxon>
        <taxon>Desulfovibrionaceae</taxon>
        <taxon>Mailhella</taxon>
    </lineage>
</organism>
<dbReference type="HAMAP" id="MF_00412">
    <property type="entry name" value="ProA"/>
    <property type="match status" value="1"/>
</dbReference>
<dbReference type="InterPro" id="IPR016162">
    <property type="entry name" value="Ald_DH_N"/>
</dbReference>
<dbReference type="Gene3D" id="3.40.605.10">
    <property type="entry name" value="Aldehyde Dehydrogenase, Chain A, domain 1"/>
    <property type="match status" value="1"/>
</dbReference>
<dbReference type="FunFam" id="3.40.309.10:FF:000006">
    <property type="entry name" value="Gamma-glutamyl phosphate reductase"/>
    <property type="match status" value="1"/>
</dbReference>
<gene>
    <name evidence="7" type="primary">proA</name>
    <name evidence="9" type="ORF">H9962_05640</name>
</gene>
<dbReference type="GO" id="GO:0005737">
    <property type="term" value="C:cytoplasm"/>
    <property type="evidence" value="ECO:0007669"/>
    <property type="project" value="UniProtKB-SubCell"/>
</dbReference>
<name>A0A9D2KKY4_9BACT</name>
<accession>A0A9D2KKY4</accession>
<dbReference type="Proteomes" id="UP000824225">
    <property type="component" value="Unassembled WGS sequence"/>
</dbReference>
<reference evidence="9" key="1">
    <citation type="journal article" date="2021" name="PeerJ">
        <title>Extensive microbial diversity within the chicken gut microbiome revealed by metagenomics and culture.</title>
        <authorList>
            <person name="Gilroy R."/>
            <person name="Ravi A."/>
            <person name="Getino M."/>
            <person name="Pursley I."/>
            <person name="Horton D.L."/>
            <person name="Alikhan N.F."/>
            <person name="Baker D."/>
            <person name="Gharbi K."/>
            <person name="Hall N."/>
            <person name="Watson M."/>
            <person name="Adriaenssens E.M."/>
            <person name="Foster-Nyarko E."/>
            <person name="Jarju S."/>
            <person name="Secka A."/>
            <person name="Antonio M."/>
            <person name="Oren A."/>
            <person name="Chaudhuri R.R."/>
            <person name="La Ragione R."/>
            <person name="Hildebrand F."/>
            <person name="Pallen M.J."/>
        </authorList>
    </citation>
    <scope>NUCLEOTIDE SEQUENCE</scope>
    <source>
        <strain evidence="9">CHK186-16707</strain>
    </source>
</reference>
<dbReference type="GO" id="GO:0004350">
    <property type="term" value="F:glutamate-5-semialdehyde dehydrogenase activity"/>
    <property type="evidence" value="ECO:0007669"/>
    <property type="project" value="UniProtKB-UniRule"/>
</dbReference>
<comment type="caution">
    <text evidence="9">The sequence shown here is derived from an EMBL/GenBank/DDBJ whole genome shotgun (WGS) entry which is preliminary data.</text>
</comment>
<reference evidence="9" key="2">
    <citation type="submission" date="2021-04" db="EMBL/GenBank/DDBJ databases">
        <authorList>
            <person name="Gilroy R."/>
        </authorList>
    </citation>
    <scope>NUCLEOTIDE SEQUENCE</scope>
    <source>
        <strain evidence="9">CHK186-16707</strain>
    </source>
</reference>
<dbReference type="CDD" id="cd07079">
    <property type="entry name" value="ALDH_F18-19_ProA-GPR"/>
    <property type="match status" value="1"/>
</dbReference>
<comment type="similarity">
    <text evidence="7">Belongs to the gamma-glutamyl phosphate reductase family.</text>
</comment>
<dbReference type="GO" id="GO:0055129">
    <property type="term" value="P:L-proline biosynthetic process"/>
    <property type="evidence" value="ECO:0007669"/>
    <property type="project" value="UniProtKB-UniRule"/>
</dbReference>
<evidence type="ECO:0000256" key="6">
    <source>
        <dbReference type="ARBA" id="ARBA00049024"/>
    </source>
</evidence>
<comment type="function">
    <text evidence="7">Catalyzes the NADPH-dependent reduction of L-glutamate 5-phosphate into L-glutamate 5-semialdehyde and phosphate. The product spontaneously undergoes cyclization to form 1-pyrroline-5-carboxylate.</text>
</comment>
<evidence type="ECO:0000256" key="4">
    <source>
        <dbReference type="ARBA" id="ARBA00022857"/>
    </source>
</evidence>
<evidence type="ECO:0000256" key="1">
    <source>
        <dbReference type="ARBA" id="ARBA00004985"/>
    </source>
</evidence>
<feature type="domain" description="Aldehyde dehydrogenase" evidence="8">
    <location>
        <begin position="19"/>
        <end position="288"/>
    </location>
</feature>
<evidence type="ECO:0000313" key="9">
    <source>
        <dbReference type="EMBL" id="HJA08655.1"/>
    </source>
</evidence>
<dbReference type="NCBIfam" id="TIGR00407">
    <property type="entry name" value="proA"/>
    <property type="match status" value="1"/>
</dbReference>
<keyword evidence="5 7" id="KW-0560">Oxidoreductase</keyword>
<dbReference type="GO" id="GO:0050661">
    <property type="term" value="F:NADP binding"/>
    <property type="evidence" value="ECO:0007669"/>
    <property type="project" value="InterPro"/>
</dbReference>
<dbReference type="PANTHER" id="PTHR11063">
    <property type="entry name" value="GLUTAMATE SEMIALDEHYDE DEHYDROGENASE"/>
    <property type="match status" value="1"/>
</dbReference>
<comment type="pathway">
    <text evidence="1 7">Amino-acid biosynthesis; L-proline biosynthesis; L-glutamate 5-semialdehyde from L-glutamate: step 2/2.</text>
</comment>
<evidence type="ECO:0000256" key="7">
    <source>
        <dbReference type="HAMAP-Rule" id="MF_00412"/>
    </source>
</evidence>
<dbReference type="InterPro" id="IPR012134">
    <property type="entry name" value="Glu-5-SA_DH"/>
</dbReference>
<dbReference type="AlphaFoldDB" id="A0A9D2KKY4"/>
<keyword evidence="4 7" id="KW-0521">NADP</keyword>
<keyword evidence="2 7" id="KW-0028">Amino-acid biosynthesis</keyword>
<sequence length="425" mass="44887">MSCLDSLPFGPELSVLGRRARAAARVMAAAEPAAKAAALNILADRLEEREAGLLAANAEDVAAAAAAGLDAPRLDRLTLTPAIVRDMAAACRQVAVMDDPVGATENQWQRPNGLLVGRMRVPLGVVAMIYEARPNVTVDAAVLCLKAGNAVILRGGSEAARSNRALAELLGEALAAAGLPADAVQLVPFTEHAAVTALCKMDEYVDVLIPRGGEGLVRTVTEQASMPVLKHYKGVCHAFVDAGADLDEALNIVLNAKTQRPGVCNALECLLVHEDVAADFLPRVGERLGAAGVEFRACVRSLPLLGKGAVPQTPDDLGREFHDLILAVKVVKDMDEALAHIDRYGSRHTEIICTRDHGRAMRFLREADASLVAVNASSRFNDGGQLGLGAEIGISTSKLHAYGPMGVRELTTTKFVVLGRGQVRE</sequence>
<dbReference type="SUPFAM" id="SSF53720">
    <property type="entry name" value="ALDH-like"/>
    <property type="match status" value="1"/>
</dbReference>
<comment type="subcellular location">
    <subcellularLocation>
        <location evidence="7">Cytoplasm</location>
    </subcellularLocation>
</comment>
<dbReference type="EMBL" id="DXAN01000019">
    <property type="protein sequence ID" value="HJA08655.1"/>
    <property type="molecule type" value="Genomic_DNA"/>
</dbReference>